<keyword evidence="3" id="KW-1185">Reference proteome</keyword>
<accession>A0ABW0K5Z2</accession>
<dbReference type="EMBL" id="JBHSMJ010000009">
    <property type="protein sequence ID" value="MFC5448222.1"/>
    <property type="molecule type" value="Genomic_DNA"/>
</dbReference>
<comment type="caution">
    <text evidence="2">The sequence shown here is derived from an EMBL/GenBank/DDBJ whole genome shotgun (WGS) entry which is preliminary data.</text>
</comment>
<evidence type="ECO:0000256" key="1">
    <source>
        <dbReference type="SAM" id="MobiDB-lite"/>
    </source>
</evidence>
<organism evidence="2 3">
    <name type="scientific">Paenibacillus aestuarii</name>
    <dbReference type="NCBI Taxonomy" id="516965"/>
    <lineage>
        <taxon>Bacteria</taxon>
        <taxon>Bacillati</taxon>
        <taxon>Bacillota</taxon>
        <taxon>Bacilli</taxon>
        <taxon>Bacillales</taxon>
        <taxon>Paenibacillaceae</taxon>
        <taxon>Paenibacillus</taxon>
    </lineage>
</organism>
<sequence length="707" mass="75463">MKQQRTMKRLLTRAGMLVTAAGLLTLPLATTALAGKEGVFLSDSVYFSLDKVTLSAGADDSSLRFSLDLNNSSTDTVDFNQYGVKVIDSQGVSYTAKLTEKTVARVKPNETGSFKFSSKIPTNLDPSQLKVDIFKWDYNTMQDIGALSVEKAVGDGQAVLQQAVLNLQELDTTLPDDALVTAALGNSYKVYKDGVWIIYTDLVLENLGSTTLKLPDGLEYNLQDNKGLTYGAQFADGTGVSLLPQQPVKVTMQAAVPATLDMSRLTLLFSPKGQVKTTVLGSLNLTSSFVSGKIGDSVNYPKTDADGLAIATSWAAASKQSDGLHLQANVTLTNKSDEIVTLPDLSASFQALRGGVAVTSSDNAVRTAYLSPNESTTFRFSGVLPAGLNTDALQLVVLEKPASGTTQQGTGQTSSDSGSGGAAASSNKAALPVMVTALAGAGSGGEVSSYTAAQAYTIGEPFPLSGTDRIDSNLDLSLVELGMSENSDFGYKTVVAKYKLTNKGTSTVTLPDFQTDLTSPGGYTYSGARQSSVAKDIAPNTSYVLSYSYMLPDTEKGDQLALNLYDANRLAMGSYKTAVQPIPAEGEMSLYPFLITLNDASFSATYNRDQSYAYRMRMDLDLKRQEQVITDANFSQLLFEVVDSKGRLLSSKAFAFTGLDKIMSGIQFVDFGNIKSEQLNDDVSINMYEVVATPNGDAKRLLRTIEP</sequence>
<gene>
    <name evidence="2" type="ORF">ACFPOG_08115</name>
</gene>
<feature type="region of interest" description="Disordered" evidence="1">
    <location>
        <begin position="403"/>
        <end position="423"/>
    </location>
</feature>
<evidence type="ECO:0000313" key="2">
    <source>
        <dbReference type="EMBL" id="MFC5448222.1"/>
    </source>
</evidence>
<name>A0ABW0K5Z2_9BACL</name>
<reference evidence="3" key="1">
    <citation type="journal article" date="2019" name="Int. J. Syst. Evol. Microbiol.">
        <title>The Global Catalogue of Microorganisms (GCM) 10K type strain sequencing project: providing services to taxonomists for standard genome sequencing and annotation.</title>
        <authorList>
            <consortium name="The Broad Institute Genomics Platform"/>
            <consortium name="The Broad Institute Genome Sequencing Center for Infectious Disease"/>
            <person name="Wu L."/>
            <person name="Ma J."/>
        </authorList>
    </citation>
    <scope>NUCLEOTIDE SEQUENCE [LARGE SCALE GENOMIC DNA]</scope>
    <source>
        <strain evidence="3">KACC 11904</strain>
    </source>
</reference>
<evidence type="ECO:0008006" key="4">
    <source>
        <dbReference type="Google" id="ProtNLM"/>
    </source>
</evidence>
<protein>
    <recommendedName>
        <fullName evidence="4">DUF4352 domain-containing protein</fullName>
    </recommendedName>
</protein>
<evidence type="ECO:0000313" key="3">
    <source>
        <dbReference type="Proteomes" id="UP001596044"/>
    </source>
</evidence>
<dbReference type="RefSeq" id="WP_270878495.1">
    <property type="nucleotide sequence ID" value="NZ_JAQFVF010000020.1"/>
</dbReference>
<proteinExistence type="predicted"/>
<dbReference type="Proteomes" id="UP001596044">
    <property type="component" value="Unassembled WGS sequence"/>
</dbReference>